<dbReference type="AlphaFoldDB" id="A0A6H1ZGA8"/>
<organism evidence="1">
    <name type="scientific">viral metagenome</name>
    <dbReference type="NCBI Taxonomy" id="1070528"/>
    <lineage>
        <taxon>unclassified sequences</taxon>
        <taxon>metagenomes</taxon>
        <taxon>organismal metagenomes</taxon>
    </lineage>
</organism>
<proteinExistence type="predicted"/>
<evidence type="ECO:0000313" key="1">
    <source>
        <dbReference type="EMBL" id="QJA46230.1"/>
    </source>
</evidence>
<protein>
    <submittedName>
        <fullName evidence="1">Uncharacterized protein</fullName>
    </submittedName>
</protein>
<gene>
    <name evidence="1" type="ORF">TM448A00340_0031</name>
</gene>
<dbReference type="EMBL" id="MT144005">
    <property type="protein sequence ID" value="QJA46230.1"/>
    <property type="molecule type" value="Genomic_DNA"/>
</dbReference>
<reference evidence="1" key="1">
    <citation type="submission" date="2020-03" db="EMBL/GenBank/DDBJ databases">
        <title>The deep terrestrial virosphere.</title>
        <authorList>
            <person name="Holmfeldt K."/>
            <person name="Nilsson E."/>
            <person name="Simone D."/>
            <person name="Lopez-Fernandez M."/>
            <person name="Wu X."/>
            <person name="de Brujin I."/>
            <person name="Lundin D."/>
            <person name="Andersson A."/>
            <person name="Bertilsson S."/>
            <person name="Dopson M."/>
        </authorList>
    </citation>
    <scope>NUCLEOTIDE SEQUENCE</scope>
    <source>
        <strain evidence="1">TM448A00340</strain>
    </source>
</reference>
<name>A0A6H1ZGA8_9ZZZZ</name>
<sequence>MQNKKEILSDLREEFEECGHSLSLVVDIATSDIKLSDGGKVGLVELGLTSVRRFKAAVAKLSDYTEGNLPS</sequence>
<accession>A0A6H1ZGA8</accession>